<evidence type="ECO:0000256" key="7">
    <source>
        <dbReference type="ARBA" id="ARBA00023306"/>
    </source>
</evidence>
<keyword evidence="7 8" id="KW-0131">Cell cycle</keyword>
<keyword evidence="4 8" id="KW-0812">Transmembrane</keyword>
<dbReference type="InterPro" id="IPR034746">
    <property type="entry name" value="POTRA"/>
</dbReference>
<evidence type="ECO:0000313" key="10">
    <source>
        <dbReference type="EMBL" id="GDZ83928.1"/>
    </source>
</evidence>
<accession>A0A5A5U0E1</accession>
<name>A0A5A5U0E1_LEUCI</name>
<organism evidence="10 11">
    <name type="scientific">Leuconostoc citreum</name>
    <dbReference type="NCBI Taxonomy" id="33964"/>
    <lineage>
        <taxon>Bacteria</taxon>
        <taxon>Bacillati</taxon>
        <taxon>Bacillota</taxon>
        <taxon>Bacilli</taxon>
        <taxon>Lactobacillales</taxon>
        <taxon>Lactobacillaceae</taxon>
        <taxon>Leuconostoc</taxon>
    </lineage>
</organism>
<gene>
    <name evidence="8" type="primary">divIB</name>
    <name evidence="10" type="ORF">LCIT_11700</name>
</gene>
<dbReference type="InterPro" id="IPR026580">
    <property type="entry name" value="DivIB"/>
</dbReference>
<evidence type="ECO:0000256" key="3">
    <source>
        <dbReference type="ARBA" id="ARBA00022618"/>
    </source>
</evidence>
<feature type="domain" description="POTRA" evidence="9">
    <location>
        <begin position="27"/>
        <end position="103"/>
    </location>
</feature>
<dbReference type="InterPro" id="IPR005548">
    <property type="entry name" value="Cell_div_FtsQ/DivIB_C"/>
</dbReference>
<evidence type="ECO:0000256" key="1">
    <source>
        <dbReference type="ARBA" id="ARBA00004370"/>
    </source>
</evidence>
<evidence type="ECO:0000256" key="8">
    <source>
        <dbReference type="HAMAP-Rule" id="MF_00912"/>
    </source>
</evidence>
<dbReference type="PROSITE" id="PS51779">
    <property type="entry name" value="POTRA"/>
    <property type="match status" value="1"/>
</dbReference>
<comment type="caution">
    <text evidence="10">The sequence shown here is derived from an EMBL/GenBank/DDBJ whole genome shotgun (WGS) entry which is preliminary data.</text>
</comment>
<dbReference type="EMBL" id="BJJW01000006">
    <property type="protein sequence ID" value="GDZ83928.1"/>
    <property type="molecule type" value="Genomic_DNA"/>
</dbReference>
<keyword evidence="5 8" id="KW-1133">Transmembrane helix</keyword>
<evidence type="ECO:0000313" key="11">
    <source>
        <dbReference type="Proteomes" id="UP000323274"/>
    </source>
</evidence>
<dbReference type="PANTHER" id="PTHR37820:SF1">
    <property type="entry name" value="CELL DIVISION PROTEIN FTSQ"/>
    <property type="match status" value="1"/>
</dbReference>
<keyword evidence="6 8" id="KW-0472">Membrane</keyword>
<sequence>MTRRPRQLWLSLVIFAILIIGTLAIIRPWQSIKQVTVNAMELPDKKVQTYAQVMVGTPYWQVAGQTQFIAERLVKNSDKIDSAQVKQQGTHVTIKVVEKVTAGYVQKKGQWYLIDRNGHLTTIGQPKGDAPIYAGFRTQTALQEVATQFVTLELTLRQNISQITFSPVKDNAKRLVIVMDDGNTVYATQDTFGKKISFYPGIAAQMPDKGIVDLQFGAYSYKYGTNAQKDDNKKK</sequence>
<dbReference type="Proteomes" id="UP000323274">
    <property type="component" value="Unassembled WGS sequence"/>
</dbReference>
<evidence type="ECO:0000259" key="9">
    <source>
        <dbReference type="PROSITE" id="PS51779"/>
    </source>
</evidence>
<dbReference type="GO" id="GO:0032153">
    <property type="term" value="C:cell division site"/>
    <property type="evidence" value="ECO:0007669"/>
    <property type="project" value="UniProtKB-UniRule"/>
</dbReference>
<dbReference type="GO" id="GO:0043093">
    <property type="term" value="P:FtsZ-dependent cytokinesis"/>
    <property type="evidence" value="ECO:0007669"/>
    <property type="project" value="UniProtKB-UniRule"/>
</dbReference>
<dbReference type="GO" id="GO:0005886">
    <property type="term" value="C:plasma membrane"/>
    <property type="evidence" value="ECO:0007669"/>
    <property type="project" value="UniProtKB-SubCell"/>
</dbReference>
<dbReference type="InterPro" id="IPR050487">
    <property type="entry name" value="FtsQ_DivIB"/>
</dbReference>
<protein>
    <recommendedName>
        <fullName evidence="8">Cell division protein DivIB</fullName>
    </recommendedName>
</protein>
<comment type="function">
    <text evidence="8">Cell division protein that may be involved in stabilizing or promoting the assembly of the division complex.</text>
</comment>
<evidence type="ECO:0000256" key="2">
    <source>
        <dbReference type="ARBA" id="ARBA00022475"/>
    </source>
</evidence>
<dbReference type="Gene3D" id="3.40.50.10960">
    <property type="match status" value="1"/>
</dbReference>
<dbReference type="HAMAP" id="MF_00912">
    <property type="entry name" value="DivIB"/>
    <property type="match status" value="1"/>
</dbReference>
<evidence type="ECO:0000256" key="4">
    <source>
        <dbReference type="ARBA" id="ARBA00022692"/>
    </source>
</evidence>
<comment type="similarity">
    <text evidence="8">Belongs to the FtsQ/DivIB family. DivIB subfamily.</text>
</comment>
<dbReference type="PANTHER" id="PTHR37820">
    <property type="entry name" value="CELL DIVISION PROTEIN DIVIB"/>
    <property type="match status" value="1"/>
</dbReference>
<keyword evidence="2 8" id="KW-1003">Cell membrane</keyword>
<dbReference type="AlphaFoldDB" id="A0A5A5U0E1"/>
<keyword evidence="3 8" id="KW-0132">Cell division</keyword>
<dbReference type="Pfam" id="PF03799">
    <property type="entry name" value="FtsQ_DivIB_C"/>
    <property type="match status" value="1"/>
</dbReference>
<proteinExistence type="inferred from homology"/>
<evidence type="ECO:0000256" key="5">
    <source>
        <dbReference type="ARBA" id="ARBA00022989"/>
    </source>
</evidence>
<evidence type="ECO:0000256" key="6">
    <source>
        <dbReference type="ARBA" id="ARBA00023136"/>
    </source>
</evidence>
<comment type="subcellular location">
    <subcellularLocation>
        <location evidence="8">Cell membrane</location>
        <topology evidence="8">Single-pass type II membrane protein</topology>
    </subcellularLocation>
    <subcellularLocation>
        <location evidence="1">Membrane</location>
    </subcellularLocation>
    <text evidence="8">Localizes to the division septum.</text>
</comment>
<reference evidence="10 11" key="1">
    <citation type="submission" date="2019-04" db="EMBL/GenBank/DDBJ databases">
        <title>A pseudo-fructophilic Leuconostoc citreum strain F192-5 isolated from peel of satsuma mandarin: the first report for isolation and characterization of strain-dependent fructophilic-like characteristics.</title>
        <authorList>
            <person name="Maeno S."/>
            <person name="Tanizawa Y."/>
            <person name="Kajikawa A."/>
            <person name="Kanesaki Y."/>
            <person name="Kubota E."/>
            <person name="Arita M."/>
            <person name="Leon D."/>
            <person name="Endo A."/>
        </authorList>
    </citation>
    <scope>NUCLEOTIDE SEQUENCE [LARGE SCALE GENOMIC DNA]</scope>
    <source>
        <strain evidence="10 11">F192-5</strain>
    </source>
</reference>